<dbReference type="Pfam" id="PF26138">
    <property type="entry name" value="DUF8040"/>
    <property type="match status" value="1"/>
</dbReference>
<dbReference type="PROSITE" id="PS50076">
    <property type="entry name" value="DNAJ_2"/>
    <property type="match status" value="1"/>
</dbReference>
<gene>
    <name evidence="3" type="ORF">RHSIM_Rhsim01G0122200</name>
</gene>
<dbReference type="CDD" id="cd06257">
    <property type="entry name" value="DnaJ"/>
    <property type="match status" value="1"/>
</dbReference>
<evidence type="ECO:0000259" key="2">
    <source>
        <dbReference type="PROSITE" id="PS50076"/>
    </source>
</evidence>
<dbReference type="PANTHER" id="PTHR44145">
    <property type="entry name" value="DNAJ HOMOLOG SUBFAMILY A MEMBER 3, MITOCHONDRIAL"/>
    <property type="match status" value="1"/>
</dbReference>
<proteinExistence type="predicted"/>
<dbReference type="AlphaFoldDB" id="A0A834HFB2"/>
<dbReference type="PRINTS" id="PR00625">
    <property type="entry name" value="JDOMAIN"/>
</dbReference>
<reference evidence="3" key="1">
    <citation type="submission" date="2019-11" db="EMBL/GenBank/DDBJ databases">
        <authorList>
            <person name="Liu Y."/>
            <person name="Hou J."/>
            <person name="Li T.-Q."/>
            <person name="Guan C.-H."/>
            <person name="Wu X."/>
            <person name="Wu H.-Z."/>
            <person name="Ling F."/>
            <person name="Zhang R."/>
            <person name="Shi X.-G."/>
            <person name="Ren J.-P."/>
            <person name="Chen E.-F."/>
            <person name="Sun J.-M."/>
        </authorList>
    </citation>
    <scope>NUCLEOTIDE SEQUENCE</scope>
    <source>
        <strain evidence="3">Adult_tree_wgs_1</strain>
        <tissue evidence="3">Leaves</tissue>
    </source>
</reference>
<evidence type="ECO:0000313" key="3">
    <source>
        <dbReference type="EMBL" id="KAF7153004.1"/>
    </source>
</evidence>
<dbReference type="InterPro" id="IPR051938">
    <property type="entry name" value="Apopto_cytoskel_mod"/>
</dbReference>
<dbReference type="OrthoDB" id="1434562at2759"/>
<dbReference type="Pfam" id="PF00226">
    <property type="entry name" value="DnaJ"/>
    <property type="match status" value="1"/>
</dbReference>
<dbReference type="InterPro" id="IPR024752">
    <property type="entry name" value="Myb/SANT-like_dom"/>
</dbReference>
<comment type="caution">
    <text evidence="3">The sequence shown here is derived from an EMBL/GenBank/DDBJ whole genome shotgun (WGS) entry which is preliminary data.</text>
</comment>
<dbReference type="Proteomes" id="UP000626092">
    <property type="component" value="Unassembled WGS sequence"/>
</dbReference>
<dbReference type="InterPro" id="IPR018253">
    <property type="entry name" value="DnaJ_domain_CS"/>
</dbReference>
<protein>
    <recommendedName>
        <fullName evidence="2">J domain-containing protein</fullName>
    </recommendedName>
</protein>
<accession>A0A834HFB2</accession>
<dbReference type="InterPro" id="IPR058353">
    <property type="entry name" value="DUF8040"/>
</dbReference>
<dbReference type="PANTHER" id="PTHR44145:SF3">
    <property type="entry name" value="DNAJ HOMOLOG SUBFAMILY A MEMBER 3, MITOCHONDRIAL"/>
    <property type="match status" value="1"/>
</dbReference>
<evidence type="ECO:0000313" key="4">
    <source>
        <dbReference type="Proteomes" id="UP000626092"/>
    </source>
</evidence>
<feature type="domain" description="J" evidence="2">
    <location>
        <begin position="412"/>
        <end position="477"/>
    </location>
</feature>
<dbReference type="SMART" id="SM00271">
    <property type="entry name" value="DnaJ"/>
    <property type="match status" value="1"/>
</dbReference>
<dbReference type="Pfam" id="PF12776">
    <property type="entry name" value="Myb_DNA-bind_3"/>
    <property type="match status" value="1"/>
</dbReference>
<dbReference type="PROSITE" id="PS00636">
    <property type="entry name" value="DNAJ_1"/>
    <property type="match status" value="1"/>
</dbReference>
<name>A0A834HFB2_RHOSS</name>
<dbReference type="InterPro" id="IPR001623">
    <property type="entry name" value="DnaJ_domain"/>
</dbReference>
<dbReference type="InterPro" id="IPR036869">
    <property type="entry name" value="J_dom_sf"/>
</dbReference>
<dbReference type="Gene3D" id="1.10.287.110">
    <property type="entry name" value="DnaJ domain"/>
    <property type="match status" value="1"/>
</dbReference>
<dbReference type="EMBL" id="WJXA01000001">
    <property type="protein sequence ID" value="KAF7153004.1"/>
    <property type="molecule type" value="Genomic_DNA"/>
</dbReference>
<organism evidence="3 4">
    <name type="scientific">Rhododendron simsii</name>
    <name type="common">Sims's rhododendron</name>
    <dbReference type="NCBI Taxonomy" id="118357"/>
    <lineage>
        <taxon>Eukaryota</taxon>
        <taxon>Viridiplantae</taxon>
        <taxon>Streptophyta</taxon>
        <taxon>Embryophyta</taxon>
        <taxon>Tracheophyta</taxon>
        <taxon>Spermatophyta</taxon>
        <taxon>Magnoliopsida</taxon>
        <taxon>eudicotyledons</taxon>
        <taxon>Gunneridae</taxon>
        <taxon>Pentapetalae</taxon>
        <taxon>asterids</taxon>
        <taxon>Ericales</taxon>
        <taxon>Ericaceae</taxon>
        <taxon>Ericoideae</taxon>
        <taxon>Rhodoreae</taxon>
        <taxon>Rhododendron</taxon>
    </lineage>
</organism>
<dbReference type="SUPFAM" id="SSF46565">
    <property type="entry name" value="Chaperone J-domain"/>
    <property type="match status" value="1"/>
</dbReference>
<evidence type="ECO:0000256" key="1">
    <source>
        <dbReference type="ARBA" id="ARBA00023186"/>
    </source>
</evidence>
<sequence length="477" mass="55133">MNWLRQGDKCLDVTRMGLHVFEMLVYILRESFHLNDTWYTSVEEQPVKFLFLLAHNIQNRIIGFFFRHSGETVSRQFYNVLRPIISLEDILLIQPSGLEVHPEILDSNRFYPISSLFHSIVLHNFLTVVDPNDKILAEVDEELANAEPEETSSDHFITNECEEEVSAMEVISNKKGGTKKNLLWTQEMDDYLVDVMYEQALYGYKIDRSFTATTYANAFKAMSQKFGENILNKHIKNRLKTIRQNFNLAYDLVKNTSGLGWNEETRMLETDPDIWKELLALTINFKKISQHHPPKALKEAMVDLLLEQFQVFNNRINEVAAALKKGNLVLHEGNLARKEGQPCVYSDEEVFQELENLGVEEVHAYNFITSNPGLVYESLLERGYRTYSSAFYNQPRVPASFNSVNAFKAARDYYDTLGVSKNATASEIKKAYYGLAKQLHPDTNKNDPEAEKKFQEVQKAYEVLKDDEKRAQYDQVT</sequence>
<keyword evidence="1" id="KW-0143">Chaperone</keyword>
<keyword evidence="4" id="KW-1185">Reference proteome</keyword>